<feature type="transmembrane region" description="Helical" evidence="8">
    <location>
        <begin position="181"/>
        <end position="209"/>
    </location>
</feature>
<organism evidence="10 11">
    <name type="scientific">Cognatilysobacter xinjiangensis</name>
    <dbReference type="NCBI Taxonomy" id="546892"/>
    <lineage>
        <taxon>Bacteria</taxon>
        <taxon>Pseudomonadati</taxon>
        <taxon>Pseudomonadota</taxon>
        <taxon>Gammaproteobacteria</taxon>
        <taxon>Lysobacterales</taxon>
        <taxon>Lysobacteraceae</taxon>
        <taxon>Cognatilysobacter</taxon>
    </lineage>
</organism>
<keyword evidence="11" id="KW-1185">Reference proteome</keyword>
<feature type="transmembrane region" description="Helical" evidence="8">
    <location>
        <begin position="230"/>
        <end position="248"/>
    </location>
</feature>
<evidence type="ECO:0000256" key="4">
    <source>
        <dbReference type="ARBA" id="ARBA00022679"/>
    </source>
</evidence>
<evidence type="ECO:0000256" key="5">
    <source>
        <dbReference type="ARBA" id="ARBA00022692"/>
    </source>
</evidence>
<feature type="transmembrane region" description="Helical" evidence="8">
    <location>
        <begin position="411"/>
        <end position="430"/>
    </location>
</feature>
<name>A0ABQ3C663_9GAMM</name>
<comment type="caution">
    <text evidence="10">The sequence shown here is derived from an EMBL/GenBank/DDBJ whole genome shotgun (WGS) entry which is preliminary data.</text>
</comment>
<feature type="transmembrane region" description="Helical" evidence="8">
    <location>
        <begin position="81"/>
        <end position="114"/>
    </location>
</feature>
<proteinExistence type="predicted"/>
<feature type="transmembrane region" description="Helical" evidence="8">
    <location>
        <begin position="281"/>
        <end position="303"/>
    </location>
</feature>
<feature type="transmembrane region" description="Helical" evidence="8">
    <location>
        <begin position="152"/>
        <end position="169"/>
    </location>
</feature>
<feature type="transmembrane region" description="Helical" evidence="8">
    <location>
        <begin position="437"/>
        <end position="458"/>
    </location>
</feature>
<dbReference type="InterPro" id="IPR038731">
    <property type="entry name" value="RgtA/B/C-like"/>
</dbReference>
<evidence type="ECO:0000256" key="1">
    <source>
        <dbReference type="ARBA" id="ARBA00004651"/>
    </source>
</evidence>
<keyword evidence="3" id="KW-0328">Glycosyltransferase</keyword>
<feature type="domain" description="Glycosyltransferase RgtA/B/C/D-like" evidence="9">
    <location>
        <begin position="76"/>
        <end position="237"/>
    </location>
</feature>
<sequence>MKAAPHCAPYHPRMLKTAESRERWLFWLLAVLVLGAGLGLRDPWPADEPRFALVARQMVESGQWLFPMRGDELYADKPPLFMWLQAAALALVGNLRIAFLLPSLLASLGTLWLVRDLGARLYERRAGTHAGWALLFTVAFTFQARRAQIDPLLVFWTTLSAYGLLRHLLRGPDLPMWWLGWFAAGMGVITKGVGVVALLVLIPAAFAIARGWQGIGPMGWRRPATWLGPLVLLLPVALWVGPMLWTVAHSQDPALHAYADDILLRQTAKRYADPWHHRQPAWYFVEVMLTQWIPAWLAVPFLWRDWRDALRAKDARLLVLLGGVVAILLFFSLSAGKREVYILPALPLFCLALGPWLPQVVERVAARRLAFALAALLSAVLGIAGAMVAFGHPSFEQRLDDIRGFAGSGDALGWALLAIGAWGGAMLLFFGLRRGVAALLGTFAGLWLIAGLAMQPLLNDASSARGLMRRAGATIGDDAELGFVAWKEQNLLMADRAVRTFGFKRDAALQLRDALDWQRAAPATRWLMVEANALAPCIDRSVSVDLGISNRRDWWLVPARAVRCAPGEALTPPASAPEEDGT</sequence>
<dbReference type="Pfam" id="PF13231">
    <property type="entry name" value="PMT_2"/>
    <property type="match status" value="1"/>
</dbReference>
<evidence type="ECO:0000256" key="7">
    <source>
        <dbReference type="ARBA" id="ARBA00023136"/>
    </source>
</evidence>
<feature type="transmembrane region" description="Helical" evidence="8">
    <location>
        <begin position="315"/>
        <end position="334"/>
    </location>
</feature>
<feature type="transmembrane region" description="Helical" evidence="8">
    <location>
        <begin position="24"/>
        <end position="40"/>
    </location>
</feature>
<evidence type="ECO:0000256" key="3">
    <source>
        <dbReference type="ARBA" id="ARBA00022676"/>
    </source>
</evidence>
<evidence type="ECO:0000256" key="2">
    <source>
        <dbReference type="ARBA" id="ARBA00022475"/>
    </source>
</evidence>
<gene>
    <name evidence="10" type="ORF">GCM10008101_25290</name>
</gene>
<dbReference type="InterPro" id="IPR050297">
    <property type="entry name" value="LipidA_mod_glycosyltrf_83"/>
</dbReference>
<evidence type="ECO:0000256" key="8">
    <source>
        <dbReference type="SAM" id="Phobius"/>
    </source>
</evidence>
<evidence type="ECO:0000256" key="6">
    <source>
        <dbReference type="ARBA" id="ARBA00022989"/>
    </source>
</evidence>
<feature type="transmembrane region" description="Helical" evidence="8">
    <location>
        <begin position="340"/>
        <end position="357"/>
    </location>
</feature>
<comment type="subcellular location">
    <subcellularLocation>
        <location evidence="1">Cell membrane</location>
        <topology evidence="1">Multi-pass membrane protein</topology>
    </subcellularLocation>
</comment>
<dbReference type="PANTHER" id="PTHR33908">
    <property type="entry name" value="MANNOSYLTRANSFERASE YKCB-RELATED"/>
    <property type="match status" value="1"/>
</dbReference>
<keyword evidence="7 8" id="KW-0472">Membrane</keyword>
<protein>
    <recommendedName>
        <fullName evidence="9">Glycosyltransferase RgtA/B/C/D-like domain-containing protein</fullName>
    </recommendedName>
</protein>
<dbReference type="PANTHER" id="PTHR33908:SF3">
    <property type="entry name" value="UNDECAPRENYL PHOSPHATE-ALPHA-4-AMINO-4-DEOXY-L-ARABINOSE ARABINOSYL TRANSFERASE"/>
    <property type="match status" value="1"/>
</dbReference>
<feature type="transmembrane region" description="Helical" evidence="8">
    <location>
        <begin position="369"/>
        <end position="391"/>
    </location>
</feature>
<keyword evidence="5 8" id="KW-0812">Transmembrane</keyword>
<accession>A0ABQ3C663</accession>
<keyword evidence="6 8" id="KW-1133">Transmembrane helix</keyword>
<evidence type="ECO:0000313" key="10">
    <source>
        <dbReference type="EMBL" id="GGZ69988.1"/>
    </source>
</evidence>
<evidence type="ECO:0000259" key="9">
    <source>
        <dbReference type="Pfam" id="PF13231"/>
    </source>
</evidence>
<reference evidence="11" key="1">
    <citation type="journal article" date="2019" name="Int. J. Syst. Evol. Microbiol.">
        <title>The Global Catalogue of Microorganisms (GCM) 10K type strain sequencing project: providing services to taxonomists for standard genome sequencing and annotation.</title>
        <authorList>
            <consortium name="The Broad Institute Genomics Platform"/>
            <consortium name="The Broad Institute Genome Sequencing Center for Infectious Disease"/>
            <person name="Wu L."/>
            <person name="Ma J."/>
        </authorList>
    </citation>
    <scope>NUCLEOTIDE SEQUENCE [LARGE SCALE GENOMIC DNA]</scope>
    <source>
        <strain evidence="11">KCTC 22558</strain>
    </source>
</reference>
<dbReference type="EMBL" id="BMXY01000004">
    <property type="protein sequence ID" value="GGZ69988.1"/>
    <property type="molecule type" value="Genomic_DNA"/>
</dbReference>
<dbReference type="Proteomes" id="UP000643403">
    <property type="component" value="Unassembled WGS sequence"/>
</dbReference>
<evidence type="ECO:0000313" key="11">
    <source>
        <dbReference type="Proteomes" id="UP000643403"/>
    </source>
</evidence>
<keyword evidence="4" id="KW-0808">Transferase</keyword>
<keyword evidence="2" id="KW-1003">Cell membrane</keyword>